<evidence type="ECO:0000256" key="3">
    <source>
        <dbReference type="ARBA" id="ARBA00022737"/>
    </source>
</evidence>
<keyword evidence="5" id="KW-0131">Cell cycle</keyword>
<feature type="region of interest" description="Disordered" evidence="7">
    <location>
        <begin position="1"/>
        <end position="86"/>
    </location>
</feature>
<dbReference type="Proteomes" id="UP000673552">
    <property type="component" value="Unassembled WGS sequence"/>
</dbReference>
<evidence type="ECO:0008006" key="10">
    <source>
        <dbReference type="Google" id="ProtNLM"/>
    </source>
</evidence>
<dbReference type="SUPFAM" id="SSF50978">
    <property type="entry name" value="WD40 repeat-like"/>
    <property type="match status" value="1"/>
</dbReference>
<dbReference type="Gene3D" id="2.130.10.10">
    <property type="entry name" value="YVTN repeat-like/Quinoprotein amine dehydrogenase"/>
    <property type="match status" value="1"/>
</dbReference>
<proteinExistence type="predicted"/>
<evidence type="ECO:0000256" key="1">
    <source>
        <dbReference type="ARBA" id="ARBA00022574"/>
    </source>
</evidence>
<keyword evidence="2" id="KW-0132">Cell division</keyword>
<dbReference type="PROSITE" id="PS50294">
    <property type="entry name" value="WD_REPEATS_REGION"/>
    <property type="match status" value="1"/>
</dbReference>
<feature type="repeat" description="WD" evidence="6">
    <location>
        <begin position="499"/>
        <end position="541"/>
    </location>
</feature>
<dbReference type="GO" id="GO:0010997">
    <property type="term" value="F:anaphase-promoting complex binding"/>
    <property type="evidence" value="ECO:0007669"/>
    <property type="project" value="InterPro"/>
</dbReference>
<dbReference type="PANTHER" id="PTHR19918">
    <property type="entry name" value="CELL DIVISION CYCLE 20 CDC20 FIZZY -RELATED"/>
    <property type="match status" value="1"/>
</dbReference>
<dbReference type="GO" id="GO:1990757">
    <property type="term" value="F:ubiquitin ligase activator activity"/>
    <property type="evidence" value="ECO:0007669"/>
    <property type="project" value="TreeGrafter"/>
</dbReference>
<dbReference type="InterPro" id="IPR015943">
    <property type="entry name" value="WD40/YVTN_repeat-like_dom_sf"/>
</dbReference>
<dbReference type="RefSeq" id="XP_067175478.1">
    <property type="nucleotide sequence ID" value="XM_067320103.1"/>
</dbReference>
<evidence type="ECO:0000256" key="4">
    <source>
        <dbReference type="ARBA" id="ARBA00022776"/>
    </source>
</evidence>
<evidence type="ECO:0000256" key="6">
    <source>
        <dbReference type="PROSITE-ProRule" id="PRU00221"/>
    </source>
</evidence>
<reference evidence="9" key="2">
    <citation type="journal article" date="2021" name="Sci. Data">
        <title>Chromosome-scale genome sequencing, assembly and annotation of six genomes from subfamily Leishmaniinae.</title>
        <authorList>
            <person name="Almutairi H."/>
            <person name="Urbaniak M.D."/>
            <person name="Bates M.D."/>
            <person name="Jariyapan N."/>
            <person name="Kwakye-Nuako G."/>
            <person name="Thomaz Soccol V."/>
            <person name="Al-Salem W.S."/>
            <person name="Dillon R.J."/>
            <person name="Bates P.A."/>
            <person name="Gatherer D."/>
        </authorList>
    </citation>
    <scope>NUCLEOTIDE SEQUENCE [LARGE SCALE GENOMIC DNA]</scope>
</reference>
<evidence type="ECO:0000256" key="7">
    <source>
        <dbReference type="SAM" id="MobiDB-lite"/>
    </source>
</evidence>
<reference evidence="9" key="1">
    <citation type="journal article" date="2021" name="Microbiol. Resour. Announc.">
        <title>LGAAP: Leishmaniinae Genome Assembly and Annotation Pipeline.</title>
        <authorList>
            <person name="Almutairi H."/>
            <person name="Urbaniak M.D."/>
            <person name="Bates M.D."/>
            <person name="Jariyapan N."/>
            <person name="Kwakye-Nuako G."/>
            <person name="Thomaz-Soccol V."/>
            <person name="Al-Salem W.S."/>
            <person name="Dillon R.J."/>
            <person name="Bates P.A."/>
            <person name="Gatherer D."/>
        </authorList>
    </citation>
    <scope>NUCLEOTIDE SEQUENCE [LARGE SCALE GENOMIC DNA]</scope>
</reference>
<dbReference type="SMART" id="SM00320">
    <property type="entry name" value="WD40"/>
    <property type="match status" value="3"/>
</dbReference>
<keyword evidence="1 6" id="KW-0853">WD repeat</keyword>
<dbReference type="OrthoDB" id="10263272at2759"/>
<protein>
    <recommendedName>
        <fullName evidence="10">Guanine nucleotide-binding protein subunit beta-like protein</fullName>
    </recommendedName>
</protein>
<keyword evidence="3" id="KW-0677">Repeat</keyword>
<dbReference type="GO" id="GO:0005680">
    <property type="term" value="C:anaphase-promoting complex"/>
    <property type="evidence" value="ECO:0007669"/>
    <property type="project" value="TreeGrafter"/>
</dbReference>
<gene>
    <name evidence="8" type="ORF">LSCM1_02520</name>
</gene>
<feature type="compositionally biased region" description="Basic and acidic residues" evidence="7">
    <location>
        <begin position="24"/>
        <end position="49"/>
    </location>
</feature>
<dbReference type="GO" id="GO:0031145">
    <property type="term" value="P:anaphase-promoting complex-dependent catabolic process"/>
    <property type="evidence" value="ECO:0007669"/>
    <property type="project" value="TreeGrafter"/>
</dbReference>
<name>A0A836GPD1_9TRYP</name>
<evidence type="ECO:0000256" key="5">
    <source>
        <dbReference type="ARBA" id="ARBA00023306"/>
    </source>
</evidence>
<feature type="compositionally biased region" description="Polar residues" evidence="7">
    <location>
        <begin position="1"/>
        <end position="18"/>
    </location>
</feature>
<organism evidence="8 9">
    <name type="scientific">Leishmania martiniquensis</name>
    <dbReference type="NCBI Taxonomy" id="1580590"/>
    <lineage>
        <taxon>Eukaryota</taxon>
        <taxon>Discoba</taxon>
        <taxon>Euglenozoa</taxon>
        <taxon>Kinetoplastea</taxon>
        <taxon>Metakinetoplastina</taxon>
        <taxon>Trypanosomatida</taxon>
        <taxon>Trypanosomatidae</taxon>
        <taxon>Leishmaniinae</taxon>
        <taxon>Leishmania</taxon>
    </lineage>
</organism>
<dbReference type="GO" id="GO:0051301">
    <property type="term" value="P:cell division"/>
    <property type="evidence" value="ECO:0007669"/>
    <property type="project" value="UniProtKB-KW"/>
</dbReference>
<accession>A0A836GPD1</accession>
<dbReference type="Pfam" id="PF00400">
    <property type="entry name" value="WD40"/>
    <property type="match status" value="1"/>
</dbReference>
<dbReference type="KEGG" id="lmat:92512615"/>
<feature type="region of interest" description="Disordered" evidence="7">
    <location>
        <begin position="696"/>
        <end position="716"/>
    </location>
</feature>
<sequence length="727" mass="76713">MQQWVLDSNSESPESSGRPSVLSREARLFRAEERSTRCSTQTERRRASREAFPTEPISTPHRLDKGDDDDEEGRRSAPQRLSRHIPQRAGIDMTVSSFNLMTSAACGVQTSTGSPLNVGCCSGREYGRLPYSTTPPINRHAAPGAASVATAAAPNVNVYASGAAPTPSSSVLTSFSESMVSDDSSYMTSLYNDVLADHLIGHRGSVMTAANGGAADGAGAPAYARSVWTPGSNLGECASSTAVPDERGVAGLSNEECASGRRTSAEGPVCSARRGLGGEVLRFAGTTSAEATPRSLGAASPTEASSLRLATLSTKGTGRAVVNNGIAAPVGAGLSALPRVRSRTIYTSGSGSRGVCGARVFNTTPERVLDAPQFPSKAVQLLDWGTNNCIAIGMGPSLYSWSGESGEATKVVELDGAVRIRCVQWLQKCSCVAMSVQGGITAIFDCRTANFLRTVRLPAGLEVTGLSVKGPVLAVASSGPYGTTCAFDLRAKDALVATFEGHAGGVANLHYCGAEPFYLATGGSDGSVRVWDARRASAPRYAFDGVHQGSVNVARWDPRKRSRLFTGGEDGVMCLIDTHAPKRTIEMDITADEEVAGFDCNREHLAQYVTRAVNTQHPISDLICHGTNGEVLTAHKNKGQLQLRKASTFQLLTTFTALHCDASLSCLTMAPDQERVCAAQADETLKFWRAFDKSATRGGERSGVGRAGQGCTLPTQDPRSFVEELLR</sequence>
<dbReference type="InterPro" id="IPR033010">
    <property type="entry name" value="Cdc20/Fizzy"/>
</dbReference>
<comment type="caution">
    <text evidence="8">The sequence shown here is derived from an EMBL/GenBank/DDBJ whole genome shotgun (WGS) entry which is preliminary data.</text>
</comment>
<dbReference type="InterPro" id="IPR001680">
    <property type="entry name" value="WD40_rpt"/>
</dbReference>
<keyword evidence="4" id="KW-0498">Mitosis</keyword>
<dbReference type="GeneID" id="92512615"/>
<dbReference type="GO" id="GO:1905786">
    <property type="term" value="P:positive regulation of anaphase-promoting complex-dependent catabolic process"/>
    <property type="evidence" value="ECO:0007669"/>
    <property type="project" value="TreeGrafter"/>
</dbReference>
<dbReference type="PANTHER" id="PTHR19918:SF8">
    <property type="entry name" value="FI02843P"/>
    <property type="match status" value="1"/>
</dbReference>
<evidence type="ECO:0000256" key="2">
    <source>
        <dbReference type="ARBA" id="ARBA00022618"/>
    </source>
</evidence>
<evidence type="ECO:0000313" key="9">
    <source>
        <dbReference type="Proteomes" id="UP000673552"/>
    </source>
</evidence>
<dbReference type="InterPro" id="IPR036322">
    <property type="entry name" value="WD40_repeat_dom_sf"/>
</dbReference>
<dbReference type="PROSITE" id="PS50082">
    <property type="entry name" value="WD_REPEATS_2"/>
    <property type="match status" value="1"/>
</dbReference>
<keyword evidence="9" id="KW-1185">Reference proteome</keyword>
<dbReference type="AlphaFoldDB" id="A0A836GPD1"/>
<dbReference type="EMBL" id="JAFEUZ010000033">
    <property type="protein sequence ID" value="KAG5469305.1"/>
    <property type="molecule type" value="Genomic_DNA"/>
</dbReference>
<evidence type="ECO:0000313" key="8">
    <source>
        <dbReference type="EMBL" id="KAG5469305.1"/>
    </source>
</evidence>